<name>A0A7J0DBX7_9ERIC</name>
<reference evidence="2" key="1">
    <citation type="submission" date="2019-07" db="EMBL/GenBank/DDBJ databases">
        <title>De Novo Assembly of kiwifruit Actinidia rufa.</title>
        <authorList>
            <person name="Sugita-Konishi S."/>
            <person name="Sato K."/>
            <person name="Mori E."/>
            <person name="Abe Y."/>
            <person name="Kisaki G."/>
            <person name="Hamano K."/>
            <person name="Suezawa K."/>
            <person name="Otani M."/>
            <person name="Fukuda T."/>
            <person name="Manabe T."/>
            <person name="Gomi K."/>
            <person name="Tabuchi M."/>
            <person name="Akimitsu K."/>
            <person name="Kataoka I."/>
        </authorList>
    </citation>
    <scope>NUCLEOTIDE SEQUENCE [LARGE SCALE GENOMIC DNA]</scope>
    <source>
        <strain evidence="2">cv. Fuchu</strain>
    </source>
</reference>
<sequence length="164" mass="18578">MQPLVGGQVYPMVTFLTKNLVHFEVDISNEVFERLKGPLNDTSIGSIYQNAQWPDYAELDNAPVSMDNQGEQQAQAIRGELPIAPPPPPHTIETLATDFAQFKFDVTQTLSRWMERWISYFTTSSTIHLRLHLSLFSPSQAFSFPSLQAFLIMSQGEKKATMRL</sequence>
<proteinExistence type="predicted"/>
<accession>A0A7J0DBX7</accession>
<organism evidence="1 2">
    <name type="scientific">Actinidia rufa</name>
    <dbReference type="NCBI Taxonomy" id="165716"/>
    <lineage>
        <taxon>Eukaryota</taxon>
        <taxon>Viridiplantae</taxon>
        <taxon>Streptophyta</taxon>
        <taxon>Embryophyta</taxon>
        <taxon>Tracheophyta</taxon>
        <taxon>Spermatophyta</taxon>
        <taxon>Magnoliopsida</taxon>
        <taxon>eudicotyledons</taxon>
        <taxon>Gunneridae</taxon>
        <taxon>Pentapetalae</taxon>
        <taxon>asterids</taxon>
        <taxon>Ericales</taxon>
        <taxon>Actinidiaceae</taxon>
        <taxon>Actinidia</taxon>
    </lineage>
</organism>
<dbReference type="Proteomes" id="UP000585474">
    <property type="component" value="Unassembled WGS sequence"/>
</dbReference>
<evidence type="ECO:0000313" key="2">
    <source>
        <dbReference type="Proteomes" id="UP000585474"/>
    </source>
</evidence>
<dbReference type="AlphaFoldDB" id="A0A7J0DBX7"/>
<comment type="caution">
    <text evidence="1">The sequence shown here is derived from an EMBL/GenBank/DDBJ whole genome shotgun (WGS) entry which is preliminary data.</text>
</comment>
<protein>
    <submittedName>
        <fullName evidence="1">Uncharacterized protein</fullName>
    </submittedName>
</protein>
<dbReference type="EMBL" id="BJWL01000151">
    <property type="protein sequence ID" value="GFS31765.1"/>
    <property type="molecule type" value="Genomic_DNA"/>
</dbReference>
<keyword evidence="2" id="KW-1185">Reference proteome</keyword>
<gene>
    <name evidence="1" type="ORF">Acr_00g0019080</name>
</gene>
<evidence type="ECO:0000313" key="1">
    <source>
        <dbReference type="EMBL" id="GFS31765.1"/>
    </source>
</evidence>